<dbReference type="PANTHER" id="PTHR43384">
    <property type="entry name" value="SEPTUM SITE-DETERMINING PROTEIN MIND HOMOLOG, CHLOROPLASTIC-RELATED"/>
    <property type="match status" value="1"/>
</dbReference>
<evidence type="ECO:0000256" key="3">
    <source>
        <dbReference type="SAM" id="MobiDB-lite"/>
    </source>
</evidence>
<evidence type="ECO:0000259" key="4">
    <source>
        <dbReference type="Pfam" id="PF01656"/>
    </source>
</evidence>
<dbReference type="InterPro" id="IPR050625">
    <property type="entry name" value="ParA/MinD_ATPase"/>
</dbReference>
<organism evidence="5 6">
    <name type="scientific">Arthrobacter flavus</name>
    <dbReference type="NCBI Taxonomy" id="95172"/>
    <lineage>
        <taxon>Bacteria</taxon>
        <taxon>Bacillati</taxon>
        <taxon>Actinomycetota</taxon>
        <taxon>Actinomycetes</taxon>
        <taxon>Micrococcales</taxon>
        <taxon>Micrococcaceae</taxon>
        <taxon>Arthrobacter</taxon>
    </lineage>
</organism>
<name>A0ABW4QB85_9MICC</name>
<dbReference type="InterPro" id="IPR002586">
    <property type="entry name" value="CobQ/CobB/MinD/ParA_Nub-bd_dom"/>
</dbReference>
<evidence type="ECO:0000313" key="6">
    <source>
        <dbReference type="Proteomes" id="UP001597307"/>
    </source>
</evidence>
<feature type="region of interest" description="Disordered" evidence="3">
    <location>
        <begin position="116"/>
        <end position="153"/>
    </location>
</feature>
<dbReference type="PANTHER" id="PTHR43384:SF6">
    <property type="entry name" value="SEPTUM SITE-DETERMINING PROTEIN MIND HOMOLOG, CHLOROPLASTIC"/>
    <property type="match status" value="1"/>
</dbReference>
<protein>
    <submittedName>
        <fullName evidence="5">CpaE family protein</fullName>
    </submittedName>
</protein>
<dbReference type="EMBL" id="JBHUGA010000061">
    <property type="protein sequence ID" value="MFD1847978.1"/>
    <property type="molecule type" value="Genomic_DNA"/>
</dbReference>
<feature type="domain" description="CobQ/CobB/MinD/ParA nucleotide binding" evidence="4">
    <location>
        <begin position="161"/>
        <end position="368"/>
    </location>
</feature>
<keyword evidence="1" id="KW-0547">Nucleotide-binding</keyword>
<dbReference type="SUPFAM" id="SSF52540">
    <property type="entry name" value="P-loop containing nucleoside triphosphate hydrolases"/>
    <property type="match status" value="1"/>
</dbReference>
<comment type="caution">
    <text evidence="5">The sequence shown here is derived from an EMBL/GenBank/DDBJ whole genome shotgun (WGS) entry which is preliminary data.</text>
</comment>
<dbReference type="InterPro" id="IPR027417">
    <property type="entry name" value="P-loop_NTPase"/>
</dbReference>
<accession>A0ABW4QB85</accession>
<reference evidence="6" key="1">
    <citation type="journal article" date="2019" name="Int. J. Syst. Evol. Microbiol.">
        <title>The Global Catalogue of Microorganisms (GCM) 10K type strain sequencing project: providing services to taxonomists for standard genome sequencing and annotation.</title>
        <authorList>
            <consortium name="The Broad Institute Genomics Platform"/>
            <consortium name="The Broad Institute Genome Sequencing Center for Infectious Disease"/>
            <person name="Wu L."/>
            <person name="Ma J."/>
        </authorList>
    </citation>
    <scope>NUCLEOTIDE SEQUENCE [LARGE SCALE GENOMIC DNA]</scope>
    <source>
        <strain evidence="6">JCM 11496</strain>
    </source>
</reference>
<dbReference type="RefSeq" id="WP_343881210.1">
    <property type="nucleotide sequence ID" value="NZ_BAAAIJ010000056.1"/>
</dbReference>
<evidence type="ECO:0000256" key="1">
    <source>
        <dbReference type="ARBA" id="ARBA00022741"/>
    </source>
</evidence>
<evidence type="ECO:0000313" key="5">
    <source>
        <dbReference type="EMBL" id="MFD1847978.1"/>
    </source>
</evidence>
<evidence type="ECO:0000256" key="2">
    <source>
        <dbReference type="ARBA" id="ARBA00022840"/>
    </source>
</evidence>
<keyword evidence="6" id="KW-1185">Reference proteome</keyword>
<keyword evidence="2" id="KW-0067">ATP-binding</keyword>
<dbReference type="Proteomes" id="UP001597307">
    <property type="component" value="Unassembled WGS sequence"/>
</dbReference>
<dbReference type="Pfam" id="PF01656">
    <property type="entry name" value="CbiA"/>
    <property type="match status" value="1"/>
</dbReference>
<dbReference type="Gene3D" id="3.40.50.300">
    <property type="entry name" value="P-loop containing nucleotide triphosphate hydrolases"/>
    <property type="match status" value="1"/>
</dbReference>
<gene>
    <name evidence="5" type="ORF">ACFSFX_15410</name>
</gene>
<sequence length="455" mass="47448">MNLPVVTGGRAARECVTGLENLRGPVTVVRWCTNLAEVIAVCQTGLARAVILSADAGELTSSLIDRFDNAEVVIVALADDDDSRRRLEALGIRHTTSDVAAVTLASIIEAAVESAGQRHRNPGIPQAGGTSYADPTPALESDVDPQGSPTAEATGTGEVFAVWGPTGSPGRTTVAVNLAAELAAEGRAVLLIDADTYGASVAACLGLLDESAGIAQACRLADQGSLDRAGLRRAITVVAVRGSRLGVLTGVTRADRWTELRPAALTRVLELAREVADVTVIDCGFCLEADEELSFDTVAPRRNAATLCCLETADTVFAVGAADAVGLPRLVRALADLTALVPGTVPRVVLNKVRAAAVGRGPERQLREAWDRFGPVQQVDAFLPAEFATVDSALLGGSVLLESAPRSPLRQGIAALAGVPIEQRRRRPFGAGHNEVKFSRNGVRLMGNGPQRSGL</sequence>
<proteinExistence type="predicted"/>